<accession>J3MDW2</accession>
<dbReference type="AlphaFoldDB" id="J3MDW2"/>
<dbReference type="eggNOG" id="ENOG502R60W">
    <property type="taxonomic scope" value="Eukaryota"/>
</dbReference>
<evidence type="ECO:0000313" key="1">
    <source>
        <dbReference type="EnsemblPlants" id="OB06G22060.1"/>
    </source>
</evidence>
<sequence>MTTYLGPYNFLLNLKAYHTHTTLPYAVGFRNINARLTTIFCGSILIHGKTNAKAKNHAEEELQVRTWLECAMATLSSSMFLRNSPNATHDEPPSFHAAAALSFAAMTFSRTPCRSSGSMIRLTVASMMSARTSTPGLYPLTSMPTFISSTMNTLFIHCSASSGQHTIGTPAATASSVEFHPQCVLNAPVDACCSTATCGAQDAVTTNTLSAVRAKNPSGRRASAASGSVALAPAGARSTHKNLCPDLSIAVAISLTCSGESAPRLPKQRNTTLRSGCASSHARHWCLSSSASPLAISGPTQ</sequence>
<dbReference type="Gramene" id="OB06G22060.1">
    <property type="protein sequence ID" value="OB06G22060.1"/>
    <property type="gene ID" value="OB06G22060"/>
</dbReference>
<keyword evidence="2" id="KW-1185">Reference proteome</keyword>
<protein>
    <submittedName>
        <fullName evidence="1">Uncharacterized protein</fullName>
    </submittedName>
</protein>
<dbReference type="Proteomes" id="UP000006038">
    <property type="component" value="Chromosome 6"/>
</dbReference>
<proteinExistence type="predicted"/>
<name>J3MDW2_ORYBR</name>
<reference evidence="1" key="1">
    <citation type="journal article" date="2013" name="Nat. Commun.">
        <title>Whole-genome sequencing of Oryza brachyantha reveals mechanisms underlying Oryza genome evolution.</title>
        <authorList>
            <person name="Chen J."/>
            <person name="Huang Q."/>
            <person name="Gao D."/>
            <person name="Wang J."/>
            <person name="Lang Y."/>
            <person name="Liu T."/>
            <person name="Li B."/>
            <person name="Bai Z."/>
            <person name="Luis Goicoechea J."/>
            <person name="Liang C."/>
            <person name="Chen C."/>
            <person name="Zhang W."/>
            <person name="Sun S."/>
            <person name="Liao Y."/>
            <person name="Zhang X."/>
            <person name="Yang L."/>
            <person name="Song C."/>
            <person name="Wang M."/>
            <person name="Shi J."/>
            <person name="Liu G."/>
            <person name="Liu J."/>
            <person name="Zhou H."/>
            <person name="Zhou W."/>
            <person name="Yu Q."/>
            <person name="An N."/>
            <person name="Chen Y."/>
            <person name="Cai Q."/>
            <person name="Wang B."/>
            <person name="Liu B."/>
            <person name="Min J."/>
            <person name="Huang Y."/>
            <person name="Wu H."/>
            <person name="Li Z."/>
            <person name="Zhang Y."/>
            <person name="Yin Y."/>
            <person name="Song W."/>
            <person name="Jiang J."/>
            <person name="Jackson S.A."/>
            <person name="Wing R.A."/>
            <person name="Wang J."/>
            <person name="Chen M."/>
        </authorList>
    </citation>
    <scope>NUCLEOTIDE SEQUENCE [LARGE SCALE GENOMIC DNA]</scope>
    <source>
        <strain evidence="1">cv. IRGC 101232</strain>
    </source>
</reference>
<reference evidence="1" key="2">
    <citation type="submission" date="2013-04" db="UniProtKB">
        <authorList>
            <consortium name="EnsemblPlants"/>
        </authorList>
    </citation>
    <scope>IDENTIFICATION</scope>
</reference>
<evidence type="ECO:0000313" key="2">
    <source>
        <dbReference type="Proteomes" id="UP000006038"/>
    </source>
</evidence>
<dbReference type="HOGENOM" id="CLU_925508_0_0_1"/>
<dbReference type="EnsemblPlants" id="OB06G22060.1">
    <property type="protein sequence ID" value="OB06G22060.1"/>
    <property type="gene ID" value="OB06G22060"/>
</dbReference>
<dbReference type="OMA" id="WLECAMA"/>
<organism evidence="1">
    <name type="scientific">Oryza brachyantha</name>
    <name type="common">malo sina</name>
    <dbReference type="NCBI Taxonomy" id="4533"/>
    <lineage>
        <taxon>Eukaryota</taxon>
        <taxon>Viridiplantae</taxon>
        <taxon>Streptophyta</taxon>
        <taxon>Embryophyta</taxon>
        <taxon>Tracheophyta</taxon>
        <taxon>Spermatophyta</taxon>
        <taxon>Magnoliopsida</taxon>
        <taxon>Liliopsida</taxon>
        <taxon>Poales</taxon>
        <taxon>Poaceae</taxon>
        <taxon>BOP clade</taxon>
        <taxon>Oryzoideae</taxon>
        <taxon>Oryzeae</taxon>
        <taxon>Oryzinae</taxon>
        <taxon>Oryza</taxon>
    </lineage>
</organism>